<reference evidence="1" key="1">
    <citation type="journal article" date="2020" name="mSystems">
        <title>Genome- and Community-Level Interaction Insights into Carbon Utilization and Element Cycling Functions of Hydrothermarchaeota in Hydrothermal Sediment.</title>
        <authorList>
            <person name="Zhou Z."/>
            <person name="Liu Y."/>
            <person name="Xu W."/>
            <person name="Pan J."/>
            <person name="Luo Z.H."/>
            <person name="Li M."/>
        </authorList>
    </citation>
    <scope>NUCLEOTIDE SEQUENCE [LARGE SCALE GENOMIC DNA]</scope>
    <source>
        <strain evidence="1">SpSt-210</strain>
    </source>
</reference>
<dbReference type="EMBL" id="DSIY01000206">
    <property type="protein sequence ID" value="HEG91534.1"/>
    <property type="molecule type" value="Genomic_DNA"/>
</dbReference>
<name>A0A831TG79_9BACT</name>
<evidence type="ECO:0000313" key="1">
    <source>
        <dbReference type="EMBL" id="HEG91534.1"/>
    </source>
</evidence>
<organism evidence="1">
    <name type="scientific">Thermorudis peleae</name>
    <dbReference type="NCBI Taxonomy" id="1382356"/>
    <lineage>
        <taxon>Bacteria</taxon>
        <taxon>Pseudomonadati</taxon>
        <taxon>Thermomicrobiota</taxon>
        <taxon>Thermomicrobia</taxon>
        <taxon>Thermomicrobia incertae sedis</taxon>
        <taxon>Thermorudis</taxon>
    </lineage>
</organism>
<accession>A0A831TG79</accession>
<protein>
    <submittedName>
        <fullName evidence="1">Uncharacterized protein</fullName>
    </submittedName>
</protein>
<gene>
    <name evidence="1" type="ORF">ENP34_08835</name>
</gene>
<dbReference type="AlphaFoldDB" id="A0A831TG79"/>
<comment type="caution">
    <text evidence="1">The sequence shown here is derived from an EMBL/GenBank/DDBJ whole genome shotgun (WGS) entry which is preliminary data.</text>
</comment>
<proteinExistence type="predicted"/>
<sequence length="64" mass="7395">MASFRRVVFTFQPRKRRVRSITVRFVAVDVQGTIWITDVMLQGGRLATLWAGHPSEIRWSFDGS</sequence>